<feature type="region of interest" description="Disordered" evidence="1">
    <location>
        <begin position="51"/>
        <end position="96"/>
    </location>
</feature>
<evidence type="ECO:0000313" key="2">
    <source>
        <dbReference type="EMBL" id="SQC92493.1"/>
    </source>
</evidence>
<evidence type="ECO:0000313" key="3">
    <source>
        <dbReference type="Proteomes" id="UP000251197"/>
    </source>
</evidence>
<name>A0A2X3J8Y3_9ENTR</name>
<proteinExistence type="predicted"/>
<accession>A0A2X3J8Y3</accession>
<sequence length="96" mass="10181">MSLTADNIVQQAGGALLAQKNLLLNARNFTNRGSLDSDALTLAIAGNIDNQTSGKITTRNGLNSTSDSFNNDGSDRGLRDGRSRADRPDQHRQPAG</sequence>
<dbReference type="AlphaFoldDB" id="A0A2X3J8Y3"/>
<feature type="compositionally biased region" description="Basic and acidic residues" evidence="1">
    <location>
        <begin position="73"/>
        <end position="96"/>
    </location>
</feature>
<feature type="compositionally biased region" description="Polar residues" evidence="1">
    <location>
        <begin position="51"/>
        <end position="71"/>
    </location>
</feature>
<evidence type="ECO:0000256" key="1">
    <source>
        <dbReference type="SAM" id="MobiDB-lite"/>
    </source>
</evidence>
<dbReference type="EMBL" id="UAVU01000009">
    <property type="protein sequence ID" value="SQC92493.1"/>
    <property type="molecule type" value="Genomic_DNA"/>
</dbReference>
<gene>
    <name evidence="2" type="ORF">NCTC12120_05690</name>
</gene>
<protein>
    <recommendedName>
        <fullName evidence="4">Filamentous hemagglutinin</fullName>
    </recommendedName>
</protein>
<organism evidence="2 3">
    <name type="scientific">Cedecea neteri</name>
    <dbReference type="NCBI Taxonomy" id="158822"/>
    <lineage>
        <taxon>Bacteria</taxon>
        <taxon>Pseudomonadati</taxon>
        <taxon>Pseudomonadota</taxon>
        <taxon>Gammaproteobacteria</taxon>
        <taxon>Enterobacterales</taxon>
        <taxon>Enterobacteriaceae</taxon>
        <taxon>Cedecea</taxon>
    </lineage>
</organism>
<reference evidence="2 3" key="1">
    <citation type="submission" date="2018-06" db="EMBL/GenBank/DDBJ databases">
        <authorList>
            <consortium name="Pathogen Informatics"/>
            <person name="Doyle S."/>
        </authorList>
    </citation>
    <scope>NUCLEOTIDE SEQUENCE [LARGE SCALE GENOMIC DNA]</scope>
    <source>
        <strain evidence="2 3">NCTC12120</strain>
    </source>
</reference>
<evidence type="ECO:0008006" key="4">
    <source>
        <dbReference type="Google" id="ProtNLM"/>
    </source>
</evidence>
<dbReference type="Proteomes" id="UP000251197">
    <property type="component" value="Unassembled WGS sequence"/>
</dbReference>